<dbReference type="GO" id="GO:0009307">
    <property type="term" value="P:DNA restriction-modification system"/>
    <property type="evidence" value="ECO:0007669"/>
    <property type="project" value="UniProtKB-KW"/>
</dbReference>
<evidence type="ECO:0000256" key="1">
    <source>
        <dbReference type="ARBA" id="ARBA00010203"/>
    </source>
</evidence>
<dbReference type="GO" id="GO:0009007">
    <property type="term" value="F:site-specific DNA-methyltransferase (adenine-specific) activity"/>
    <property type="evidence" value="ECO:0007669"/>
    <property type="project" value="UniProtKB-EC"/>
</dbReference>
<evidence type="ECO:0000256" key="8">
    <source>
        <dbReference type="ARBA" id="ARBA00049120"/>
    </source>
</evidence>
<comment type="caution">
    <text evidence="10">The sequence shown here is derived from an EMBL/GenBank/DDBJ whole genome shotgun (WGS) entry which is preliminary data.</text>
</comment>
<keyword evidence="2 10" id="KW-0489">Methyltransferase</keyword>
<dbReference type="InterPro" id="IPR017985">
    <property type="entry name" value="MeTrfase_CN4_CS"/>
</dbReference>
<name>A0A973WZH7_9BRAD</name>
<evidence type="ECO:0000256" key="7">
    <source>
        <dbReference type="ARBA" id="ARBA00047942"/>
    </source>
</evidence>
<evidence type="ECO:0000256" key="6">
    <source>
        <dbReference type="ARBA" id="ARBA00023125"/>
    </source>
</evidence>
<dbReference type="Pfam" id="PF01555">
    <property type="entry name" value="N6_N4_Mtase"/>
    <property type="match status" value="1"/>
</dbReference>
<evidence type="ECO:0000259" key="9">
    <source>
        <dbReference type="Pfam" id="PF01555"/>
    </source>
</evidence>
<evidence type="ECO:0000256" key="3">
    <source>
        <dbReference type="ARBA" id="ARBA00022679"/>
    </source>
</evidence>
<proteinExistence type="inferred from homology"/>
<organism evidence="10">
    <name type="scientific">Bradyrhizobium quebecense</name>
    <dbReference type="NCBI Taxonomy" id="2748629"/>
    <lineage>
        <taxon>Bacteria</taxon>
        <taxon>Pseudomonadati</taxon>
        <taxon>Pseudomonadota</taxon>
        <taxon>Alphaproteobacteria</taxon>
        <taxon>Hyphomicrobiales</taxon>
        <taxon>Nitrobacteraceae</taxon>
        <taxon>Bradyrhizobium</taxon>
    </lineage>
</organism>
<keyword evidence="4" id="KW-0949">S-adenosyl-L-methionine</keyword>
<evidence type="ECO:0000313" key="10">
    <source>
        <dbReference type="EMBL" id="NVL12140.1"/>
    </source>
</evidence>
<dbReference type="GO" id="GO:0015667">
    <property type="term" value="F:site-specific DNA-methyltransferase (cytosine-N4-specific) activity"/>
    <property type="evidence" value="ECO:0007669"/>
    <property type="project" value="UniProtKB-EC"/>
</dbReference>
<comment type="similarity">
    <text evidence="1">Belongs to the N(4)/N(6)-methyltransferase family. N(4) subfamily.</text>
</comment>
<protein>
    <submittedName>
        <fullName evidence="10">DNA adenine methylase</fullName>
    </submittedName>
</protein>
<reference evidence="10" key="1">
    <citation type="submission" date="2020-06" db="EMBL/GenBank/DDBJ databases">
        <title>Whole Genome Sequence of Bradyrhizobium sp. Strain 66S1MB.</title>
        <authorList>
            <person name="Bromfield E."/>
            <person name="Cloutier S."/>
        </authorList>
    </citation>
    <scope>NUCLEOTIDE SEQUENCE</scope>
    <source>
        <strain evidence="10">66S1MB</strain>
    </source>
</reference>
<dbReference type="PROSITE" id="PS00093">
    <property type="entry name" value="N4_MTASE"/>
    <property type="match status" value="1"/>
</dbReference>
<dbReference type="InterPro" id="IPR029063">
    <property type="entry name" value="SAM-dependent_MTases_sf"/>
</dbReference>
<evidence type="ECO:0000256" key="5">
    <source>
        <dbReference type="ARBA" id="ARBA00022747"/>
    </source>
</evidence>
<dbReference type="PROSITE" id="PS01261">
    <property type="entry name" value="UPF0020"/>
    <property type="match status" value="1"/>
</dbReference>
<dbReference type="GO" id="GO:0003677">
    <property type="term" value="F:DNA binding"/>
    <property type="evidence" value="ECO:0007669"/>
    <property type="project" value="UniProtKB-KW"/>
</dbReference>
<dbReference type="GO" id="GO:0008170">
    <property type="term" value="F:N-methyltransferase activity"/>
    <property type="evidence" value="ECO:0007669"/>
    <property type="project" value="InterPro"/>
</dbReference>
<evidence type="ECO:0000256" key="2">
    <source>
        <dbReference type="ARBA" id="ARBA00022603"/>
    </source>
</evidence>
<dbReference type="InterPro" id="IPR053943">
    <property type="entry name" value="RlmKL-like_Mtase_CS"/>
</dbReference>
<comment type="catalytic activity">
    <reaction evidence="8">
        <text>a 2'-deoxycytidine in DNA + S-adenosyl-L-methionine = an N(4)-methyl-2'-deoxycytidine in DNA + S-adenosyl-L-homocysteine + H(+)</text>
        <dbReference type="Rhea" id="RHEA:16857"/>
        <dbReference type="Rhea" id="RHEA-COMP:11369"/>
        <dbReference type="Rhea" id="RHEA-COMP:13674"/>
        <dbReference type="ChEBI" id="CHEBI:15378"/>
        <dbReference type="ChEBI" id="CHEBI:57856"/>
        <dbReference type="ChEBI" id="CHEBI:59789"/>
        <dbReference type="ChEBI" id="CHEBI:85452"/>
        <dbReference type="ChEBI" id="CHEBI:137933"/>
        <dbReference type="EC" id="2.1.1.113"/>
    </reaction>
</comment>
<dbReference type="InterPro" id="IPR002941">
    <property type="entry name" value="DNA_methylase_N4/N6"/>
</dbReference>
<dbReference type="EMBL" id="JABWSX010000004">
    <property type="protein sequence ID" value="NVL12140.1"/>
    <property type="molecule type" value="Genomic_DNA"/>
</dbReference>
<keyword evidence="6" id="KW-0238">DNA-binding</keyword>
<dbReference type="GO" id="GO:0032259">
    <property type="term" value="P:methylation"/>
    <property type="evidence" value="ECO:0007669"/>
    <property type="project" value="UniProtKB-KW"/>
</dbReference>
<sequence length="392" mass="45209">MREKLRFEKPITMPRHQVAGKQATGSTKRIWTASSTVKSDWTFHQIAPYIGRMKTSMARALILDNSKKGDLIVDPFCGSGAVALEAFASNRGVIAGDWNPYAVLLTRAKLFAPKSEQAALKRLKATWKLSRELLPKQDLRTVPAWVRRFFHQDTLRNALAFRDACVERGDDFLLGCLLGILHHQRPGFLSFPSSHLVPYLRSRKFPKNLFASLYEEREVLPRLQAKVLRTYKRPIHNRGLTRRIHRVDARKFPRPKQISAVITSPPYMNELDYVRDNRLRLWFIERSLPKGLELVGRDREAAFRELMRSVCARLAPNIKKGGKFVLVVGDATRGSGRKGRTGAITRQLFKDDDAFREFHLEKSYQDKIPDVRRSRRECKGTRSETILVYRKR</sequence>
<accession>A0A973WZH7</accession>
<evidence type="ECO:0000256" key="4">
    <source>
        <dbReference type="ARBA" id="ARBA00022691"/>
    </source>
</evidence>
<dbReference type="AlphaFoldDB" id="A0A973WZH7"/>
<dbReference type="Gene3D" id="3.40.50.150">
    <property type="entry name" value="Vaccinia Virus protein VP39"/>
    <property type="match status" value="2"/>
</dbReference>
<keyword evidence="3" id="KW-0808">Transferase</keyword>
<feature type="domain" description="DNA methylase N-4/N-6" evidence="9">
    <location>
        <begin position="22"/>
        <end position="101"/>
    </location>
</feature>
<gene>
    <name evidence="10" type="ORF">HU230_42390</name>
</gene>
<comment type="catalytic activity">
    <reaction evidence="7">
        <text>a 2'-deoxyadenosine in DNA + S-adenosyl-L-methionine = an N(6)-methyl-2'-deoxyadenosine in DNA + S-adenosyl-L-homocysteine + H(+)</text>
        <dbReference type="Rhea" id="RHEA:15197"/>
        <dbReference type="Rhea" id="RHEA-COMP:12418"/>
        <dbReference type="Rhea" id="RHEA-COMP:12419"/>
        <dbReference type="ChEBI" id="CHEBI:15378"/>
        <dbReference type="ChEBI" id="CHEBI:57856"/>
        <dbReference type="ChEBI" id="CHEBI:59789"/>
        <dbReference type="ChEBI" id="CHEBI:90615"/>
        <dbReference type="ChEBI" id="CHEBI:90616"/>
        <dbReference type="EC" id="2.1.1.72"/>
    </reaction>
</comment>
<dbReference type="SUPFAM" id="SSF53335">
    <property type="entry name" value="S-adenosyl-L-methionine-dependent methyltransferases"/>
    <property type="match status" value="1"/>
</dbReference>
<dbReference type="RefSeq" id="WP_176535521.1">
    <property type="nucleotide sequence ID" value="NZ_CP088025.1"/>
</dbReference>
<keyword evidence="5" id="KW-0680">Restriction system</keyword>